<proteinExistence type="predicted"/>
<name>A0A6N4SQZ1_CYTH3</name>
<dbReference type="KEGG" id="chu:CHU_1476"/>
<feature type="coiled-coil region" evidence="1">
    <location>
        <begin position="90"/>
        <end position="124"/>
    </location>
</feature>
<dbReference type="Proteomes" id="UP000001822">
    <property type="component" value="Chromosome"/>
</dbReference>
<dbReference type="AlphaFoldDB" id="A0A6N4SQZ1"/>
<sequence length="236" mass="26727">MGQPIDYEILIDGFKAVRRTDNPELFPLFENFVNADTRSIEILFYQGTSNNNDKHIFTMQEEPKEAGLSGIDIDNKIQEHVNKAKKDWEFEQLKKDSEEWKIYAQELEEDISKLEKELLEVKSAQSPLHGFLGQFGSSLVSGIVKQNPQIADKIPGLSGLLEPTDKSRSNEPAPGSDISFSSAESATDTESEEARTFVKHIRSHFQGDKFDKLMQIIDLLAISPYKLDEVINHLNN</sequence>
<reference evidence="3 4" key="1">
    <citation type="journal article" date="2007" name="Appl. Environ. Microbiol.">
        <title>Genome sequence of the cellulolytic gliding bacterium Cytophaga hutchinsonii.</title>
        <authorList>
            <person name="Xie G."/>
            <person name="Bruce D.C."/>
            <person name="Challacombe J.F."/>
            <person name="Chertkov O."/>
            <person name="Detter J.C."/>
            <person name="Gilna P."/>
            <person name="Han C.S."/>
            <person name="Lucas S."/>
            <person name="Misra M."/>
            <person name="Myers G.L."/>
            <person name="Richardson P."/>
            <person name="Tapia R."/>
            <person name="Thayer N."/>
            <person name="Thompson L.S."/>
            <person name="Brettin T.S."/>
            <person name="Henrissat B."/>
            <person name="Wilson D.B."/>
            <person name="McBride M.J."/>
        </authorList>
    </citation>
    <scope>NUCLEOTIDE SEQUENCE [LARGE SCALE GENOMIC DNA]</scope>
    <source>
        <strain evidence="4">ATCC 33406 / DSM 1761 / CIP 103989 / NBRC 15051 / NCIMB 9469 / D465</strain>
    </source>
</reference>
<evidence type="ECO:0000256" key="1">
    <source>
        <dbReference type="SAM" id="Coils"/>
    </source>
</evidence>
<feature type="region of interest" description="Disordered" evidence="2">
    <location>
        <begin position="154"/>
        <end position="188"/>
    </location>
</feature>
<evidence type="ECO:0000313" key="3">
    <source>
        <dbReference type="EMBL" id="ABG58747.1"/>
    </source>
</evidence>
<evidence type="ECO:0000313" key="4">
    <source>
        <dbReference type="Proteomes" id="UP000001822"/>
    </source>
</evidence>
<organism evidence="3 4">
    <name type="scientific">Cytophaga hutchinsonii (strain ATCC 33406 / DSM 1761 / CIP 103989 / NBRC 15051 / NCIMB 9469 / D465)</name>
    <dbReference type="NCBI Taxonomy" id="269798"/>
    <lineage>
        <taxon>Bacteria</taxon>
        <taxon>Pseudomonadati</taxon>
        <taxon>Bacteroidota</taxon>
        <taxon>Cytophagia</taxon>
        <taxon>Cytophagales</taxon>
        <taxon>Cytophagaceae</taxon>
        <taxon>Cytophaga</taxon>
    </lineage>
</organism>
<evidence type="ECO:0000256" key="2">
    <source>
        <dbReference type="SAM" id="MobiDB-lite"/>
    </source>
</evidence>
<accession>A0A6N4SQZ1</accession>
<protein>
    <submittedName>
        <fullName evidence="3">Uncharacterized protein</fullName>
    </submittedName>
</protein>
<gene>
    <name evidence="3" type="ordered locus">CHU_1476</name>
</gene>
<keyword evidence="1" id="KW-0175">Coiled coil</keyword>
<keyword evidence="4" id="KW-1185">Reference proteome</keyword>
<dbReference type="EMBL" id="CP000383">
    <property type="protein sequence ID" value="ABG58747.1"/>
    <property type="molecule type" value="Genomic_DNA"/>
</dbReference>